<sequence length="309" mass="35136">MPKNILFVASVYRVGEKVYPILERLASLYTVDVLLLCQMSPKAPWAGDMDLRQSFYTLCQEICRNVIIGASQSELNVKINRTPDYVCQNLNIKDYNLVILDDNLCRRQRGTACIYKAARKIKIPVIACSHGNREFDGYISNFIGKAYDYSFVLGKKEVDRFSTTQTRKYLYPAGIPSNDCLKNYKRRNKHILVITNGVTKKLSVKLVLDRFCEQTFLDIGILDLADKFGCPIIIKEKSRYHRKGKLELPLEQKLQKYSNVKCVMDIANDNQLIADSVCVISTPSTISFKPCLPPLKRPSEVTTILQSAS</sequence>
<protein>
    <submittedName>
        <fullName evidence="1">Uncharacterized protein</fullName>
    </submittedName>
</protein>
<name>A0A0F9FAI9_9ZZZZ</name>
<gene>
    <name evidence="1" type="ORF">LCGC14_2266650</name>
</gene>
<proteinExistence type="predicted"/>
<organism evidence="1">
    <name type="scientific">marine sediment metagenome</name>
    <dbReference type="NCBI Taxonomy" id="412755"/>
    <lineage>
        <taxon>unclassified sequences</taxon>
        <taxon>metagenomes</taxon>
        <taxon>ecological metagenomes</taxon>
    </lineage>
</organism>
<dbReference type="AlphaFoldDB" id="A0A0F9FAI9"/>
<accession>A0A0F9FAI9</accession>
<dbReference type="EMBL" id="LAZR01031244">
    <property type="protein sequence ID" value="KKL54315.1"/>
    <property type="molecule type" value="Genomic_DNA"/>
</dbReference>
<comment type="caution">
    <text evidence="1">The sequence shown here is derived from an EMBL/GenBank/DDBJ whole genome shotgun (WGS) entry which is preliminary data.</text>
</comment>
<reference evidence="1" key="1">
    <citation type="journal article" date="2015" name="Nature">
        <title>Complex archaea that bridge the gap between prokaryotes and eukaryotes.</title>
        <authorList>
            <person name="Spang A."/>
            <person name="Saw J.H."/>
            <person name="Jorgensen S.L."/>
            <person name="Zaremba-Niedzwiedzka K."/>
            <person name="Martijn J."/>
            <person name="Lind A.E."/>
            <person name="van Eijk R."/>
            <person name="Schleper C."/>
            <person name="Guy L."/>
            <person name="Ettema T.J."/>
        </authorList>
    </citation>
    <scope>NUCLEOTIDE SEQUENCE</scope>
</reference>
<evidence type="ECO:0000313" key="1">
    <source>
        <dbReference type="EMBL" id="KKL54315.1"/>
    </source>
</evidence>